<evidence type="ECO:0000259" key="1">
    <source>
        <dbReference type="PROSITE" id="PS50181"/>
    </source>
</evidence>
<dbReference type="AlphaFoldDB" id="A0A8I3ADN6"/>
<dbReference type="PROSITE" id="PS50181">
    <property type="entry name" value="FBOX"/>
    <property type="match status" value="1"/>
</dbReference>
<sequence>MSMTNLGLVHGAQSITLQTLPVELLADIFSELDLDSLVVVSCLSRRLRAVTSDASLNPWRHPILRSLQQCVYEKSLFHLSVRSIVPRRNWIEILAFAPSSFLLFDSTLPNLRSSDWEECFRRRFLPGWTKWKKDSWRETFMKVLYRVWHRSRSSCTSDESWTKYIVVNRNGSVNELEAASRSFNPLAIFHEMKFQNNLAHLPTQIRVVLQLMDVRILALGVVNRPSTHLKINRNAHAFLYPPGLEPHSTTVTSDDEGTSDSRVSVSKHYNTAYRRLSYPTPSHTHSNYPLYTPGGGDQRWHPDAIPEEGMQWVGGLMVTVQLHPSEPHELTAHGLQGMELFSGINHAQFATFTWRDFLAIAPWMEERVTKCIYGQGLGVH</sequence>
<proteinExistence type="predicted"/>
<evidence type="ECO:0000313" key="3">
    <source>
        <dbReference type="Proteomes" id="UP000683000"/>
    </source>
</evidence>
<dbReference type="Proteomes" id="UP000683000">
    <property type="component" value="Unassembled WGS sequence"/>
</dbReference>
<keyword evidence="3" id="KW-1185">Reference proteome</keyword>
<dbReference type="InterPro" id="IPR001810">
    <property type="entry name" value="F-box_dom"/>
</dbReference>
<feature type="domain" description="F-box" evidence="1">
    <location>
        <begin position="14"/>
        <end position="62"/>
    </location>
</feature>
<protein>
    <recommendedName>
        <fullName evidence="1">F-box domain-containing protein</fullName>
    </recommendedName>
</protein>
<reference evidence="2" key="1">
    <citation type="submission" date="2021-03" db="EMBL/GenBank/DDBJ databases">
        <title>Evolutionary innovations through gain and loss of genes in the ectomycorrhizal Boletales.</title>
        <authorList>
            <person name="Wu G."/>
            <person name="Miyauchi S."/>
            <person name="Morin E."/>
            <person name="Yang Z.-L."/>
            <person name="Xu J."/>
            <person name="Martin F.M."/>
        </authorList>
    </citation>
    <scope>NUCLEOTIDE SEQUENCE</scope>
    <source>
        <strain evidence="2">BR01</strain>
    </source>
</reference>
<dbReference type="Gene3D" id="1.20.1280.50">
    <property type="match status" value="1"/>
</dbReference>
<dbReference type="SUPFAM" id="SSF81383">
    <property type="entry name" value="F-box domain"/>
    <property type="match status" value="1"/>
</dbReference>
<accession>A0A8I3ADN6</accession>
<gene>
    <name evidence="2" type="ORF">JVT61DRAFT_12889</name>
</gene>
<dbReference type="OrthoDB" id="2532648at2759"/>
<evidence type="ECO:0000313" key="2">
    <source>
        <dbReference type="EMBL" id="KAG6378621.1"/>
    </source>
</evidence>
<comment type="caution">
    <text evidence="2">The sequence shown here is derived from an EMBL/GenBank/DDBJ whole genome shotgun (WGS) entry which is preliminary data.</text>
</comment>
<dbReference type="EMBL" id="JAGFBS010000006">
    <property type="protein sequence ID" value="KAG6378621.1"/>
    <property type="molecule type" value="Genomic_DNA"/>
</dbReference>
<dbReference type="SMART" id="SM00256">
    <property type="entry name" value="FBOX"/>
    <property type="match status" value="1"/>
</dbReference>
<name>A0A8I3ADN6_9AGAM</name>
<dbReference type="Pfam" id="PF12937">
    <property type="entry name" value="F-box-like"/>
    <property type="match status" value="1"/>
</dbReference>
<organism evidence="2 3">
    <name type="scientific">Boletus reticuloceps</name>
    <dbReference type="NCBI Taxonomy" id="495285"/>
    <lineage>
        <taxon>Eukaryota</taxon>
        <taxon>Fungi</taxon>
        <taxon>Dikarya</taxon>
        <taxon>Basidiomycota</taxon>
        <taxon>Agaricomycotina</taxon>
        <taxon>Agaricomycetes</taxon>
        <taxon>Agaricomycetidae</taxon>
        <taxon>Boletales</taxon>
        <taxon>Boletineae</taxon>
        <taxon>Boletaceae</taxon>
        <taxon>Boletoideae</taxon>
        <taxon>Boletus</taxon>
    </lineage>
</organism>
<dbReference type="InterPro" id="IPR036047">
    <property type="entry name" value="F-box-like_dom_sf"/>
</dbReference>